<dbReference type="AlphaFoldDB" id="A0A1H6YJR4"/>
<dbReference type="Proteomes" id="UP000199223">
    <property type="component" value="Unassembled WGS sequence"/>
</dbReference>
<dbReference type="SUPFAM" id="SSF54106">
    <property type="entry name" value="LysM domain"/>
    <property type="match status" value="2"/>
</dbReference>
<dbReference type="PANTHER" id="PTHR21666:SF289">
    <property type="entry name" value="L-ALA--D-GLU ENDOPEPTIDASE"/>
    <property type="match status" value="1"/>
</dbReference>
<evidence type="ECO:0000256" key="1">
    <source>
        <dbReference type="ARBA" id="ARBA00022729"/>
    </source>
</evidence>
<dbReference type="InterPro" id="IPR016047">
    <property type="entry name" value="M23ase_b-sheet_dom"/>
</dbReference>
<name>A0A1H6YJR4_9DEIO</name>
<protein>
    <submittedName>
        <fullName evidence="4">Murein DD-endopeptidase MepM and murein hydrolase activator NlpD, contain LysM domain</fullName>
    </submittedName>
</protein>
<keyword evidence="4" id="KW-0378">Hydrolase</keyword>
<dbReference type="SMART" id="SM00257">
    <property type="entry name" value="LysM"/>
    <property type="match status" value="3"/>
</dbReference>
<dbReference type="GO" id="GO:0004222">
    <property type="term" value="F:metalloendopeptidase activity"/>
    <property type="evidence" value="ECO:0007669"/>
    <property type="project" value="TreeGrafter"/>
</dbReference>
<dbReference type="Gene3D" id="3.10.350.10">
    <property type="entry name" value="LysM domain"/>
    <property type="match status" value="3"/>
</dbReference>
<dbReference type="InterPro" id="IPR036779">
    <property type="entry name" value="LysM_dom_sf"/>
</dbReference>
<dbReference type="PROSITE" id="PS51782">
    <property type="entry name" value="LYSM"/>
    <property type="match status" value="3"/>
</dbReference>
<dbReference type="Pfam" id="PF01551">
    <property type="entry name" value="Peptidase_M23"/>
    <property type="match status" value="1"/>
</dbReference>
<feature type="domain" description="LysM" evidence="3">
    <location>
        <begin position="24"/>
        <end position="69"/>
    </location>
</feature>
<dbReference type="InterPro" id="IPR050570">
    <property type="entry name" value="Cell_wall_metabolism_enzyme"/>
</dbReference>
<keyword evidence="5" id="KW-1185">Reference proteome</keyword>
<feature type="domain" description="LysM" evidence="3">
    <location>
        <begin position="159"/>
        <end position="203"/>
    </location>
</feature>
<sequence length="366" mass="39435">MLVTVPLKSILAALVLLGGSAQALTYRVKPGDNLYRIALRAGVSERELQQANPALRGGHRLYAGQQLQMPDRVGARRAPAPLRPGEFRVRQGETLAKVTARLGISQRELRRANPQIDRRGSLYAGQALKLPTRAALGAQAAPVRRVQVKAAPRRAAPITTYRVRSGDSFYTIAQRHGLTTAQLQRFNPRYAQSTLMVGAVLQLRPVVPAMQAKASGPGAGRGSSTTAVRMARTSSAWAWPVPGYGRVTSGYGLREIDDVEEMHRGIDIAAPAGTPVLAARSGRVIEARADNERGWGLTVVVQHPGGWLTRYAHLSSVSVKAGQLVRQGERVGQVGSTGRVTGTHLHFGLYRSDWSATDPLLAYNGD</sequence>
<dbReference type="InterPro" id="IPR018392">
    <property type="entry name" value="LysM"/>
</dbReference>
<organism evidence="4 5">
    <name type="scientific">Deinococcus reticulitermitis</name>
    <dbReference type="NCBI Taxonomy" id="856736"/>
    <lineage>
        <taxon>Bacteria</taxon>
        <taxon>Thermotogati</taxon>
        <taxon>Deinococcota</taxon>
        <taxon>Deinococci</taxon>
        <taxon>Deinococcales</taxon>
        <taxon>Deinococcaceae</taxon>
        <taxon>Deinococcus</taxon>
    </lineage>
</organism>
<evidence type="ECO:0000313" key="5">
    <source>
        <dbReference type="Proteomes" id="UP000199223"/>
    </source>
</evidence>
<dbReference type="OrthoDB" id="9814460at2"/>
<accession>A0A1H6YJR4</accession>
<evidence type="ECO:0000259" key="3">
    <source>
        <dbReference type="PROSITE" id="PS51782"/>
    </source>
</evidence>
<evidence type="ECO:0000313" key="4">
    <source>
        <dbReference type="EMBL" id="SEJ36965.1"/>
    </source>
</evidence>
<reference evidence="5" key="1">
    <citation type="submission" date="2016-10" db="EMBL/GenBank/DDBJ databases">
        <authorList>
            <person name="Varghese N."/>
            <person name="Submissions S."/>
        </authorList>
    </citation>
    <scope>NUCLEOTIDE SEQUENCE [LARGE SCALE GENOMIC DNA]</scope>
    <source>
        <strain evidence="5">CGMCC 1.10218</strain>
    </source>
</reference>
<dbReference type="SUPFAM" id="SSF51261">
    <property type="entry name" value="Duplicated hybrid motif"/>
    <property type="match status" value="1"/>
</dbReference>
<dbReference type="PANTHER" id="PTHR21666">
    <property type="entry name" value="PEPTIDASE-RELATED"/>
    <property type="match status" value="1"/>
</dbReference>
<dbReference type="EMBL" id="FNZA01000007">
    <property type="protein sequence ID" value="SEJ36965.1"/>
    <property type="molecule type" value="Genomic_DNA"/>
</dbReference>
<proteinExistence type="predicted"/>
<dbReference type="STRING" id="856736.SAMN04488058_1075"/>
<feature type="domain" description="LysM" evidence="3">
    <location>
        <begin position="85"/>
        <end position="130"/>
    </location>
</feature>
<dbReference type="Gene3D" id="2.70.70.10">
    <property type="entry name" value="Glucose Permease (Domain IIA)"/>
    <property type="match status" value="1"/>
</dbReference>
<dbReference type="Pfam" id="PF01476">
    <property type="entry name" value="LysM"/>
    <property type="match status" value="3"/>
</dbReference>
<dbReference type="CDD" id="cd00118">
    <property type="entry name" value="LysM"/>
    <property type="match status" value="3"/>
</dbReference>
<feature type="chain" id="PRO_5011651212" evidence="2">
    <location>
        <begin position="24"/>
        <end position="366"/>
    </location>
</feature>
<evidence type="ECO:0000256" key="2">
    <source>
        <dbReference type="SAM" id="SignalP"/>
    </source>
</evidence>
<feature type="signal peptide" evidence="2">
    <location>
        <begin position="1"/>
        <end position="23"/>
    </location>
</feature>
<dbReference type="CDD" id="cd12797">
    <property type="entry name" value="M23_peptidase"/>
    <property type="match status" value="1"/>
</dbReference>
<dbReference type="InterPro" id="IPR011055">
    <property type="entry name" value="Dup_hybrid_motif"/>
</dbReference>
<keyword evidence="1 2" id="KW-0732">Signal</keyword>
<gene>
    <name evidence="4" type="ORF">SAMN04488058_1075</name>
</gene>